<evidence type="ECO:0000313" key="2">
    <source>
        <dbReference type="EMBL" id="CAB1455432.1"/>
    </source>
</evidence>
<feature type="region of interest" description="Disordered" evidence="1">
    <location>
        <begin position="125"/>
        <end position="159"/>
    </location>
</feature>
<evidence type="ECO:0000313" key="3">
    <source>
        <dbReference type="Proteomes" id="UP001153269"/>
    </source>
</evidence>
<accession>A0A9N7ZA40</accession>
<sequence length="317" mass="34214">MQKDRCEGGYGGLQLQDRGVEVKQPEELLGLRIKHVSHTDFDPLILTDQLLLDHSPDISCRGPELISMRLRVYYSGAVTDLRKPVAATPTGDYVLVCVGAALLVLPGTTLPVRTAKVFTMGEERRRSAFHSASTSGASRGAAPVTGNQPSGPLREEGGGDYSTALCPGPLLGGAAAEGEKKSEAEIGSKYEEADQKPVLAPLRSPAGPQACKPLAGPTLLEVGQTDTRTQYGERLQSVRSAELQDKEASKERSLFCEDARRSWEAELTGDGVRCSQHVRPIVKKLKNHKPCFSVVQERQWLKKELLSQSLEGDNGGA</sequence>
<evidence type="ECO:0000256" key="1">
    <source>
        <dbReference type="SAM" id="MobiDB-lite"/>
    </source>
</evidence>
<feature type="compositionally biased region" description="Low complexity" evidence="1">
    <location>
        <begin position="131"/>
        <end position="142"/>
    </location>
</feature>
<name>A0A9N7ZA40_PLEPL</name>
<dbReference type="Proteomes" id="UP001153269">
    <property type="component" value="Unassembled WGS sequence"/>
</dbReference>
<proteinExistence type="predicted"/>
<dbReference type="EMBL" id="CADEAL010004255">
    <property type="protein sequence ID" value="CAB1455432.1"/>
    <property type="molecule type" value="Genomic_DNA"/>
</dbReference>
<organism evidence="2 3">
    <name type="scientific">Pleuronectes platessa</name>
    <name type="common">European plaice</name>
    <dbReference type="NCBI Taxonomy" id="8262"/>
    <lineage>
        <taxon>Eukaryota</taxon>
        <taxon>Metazoa</taxon>
        <taxon>Chordata</taxon>
        <taxon>Craniata</taxon>
        <taxon>Vertebrata</taxon>
        <taxon>Euteleostomi</taxon>
        <taxon>Actinopterygii</taxon>
        <taxon>Neopterygii</taxon>
        <taxon>Teleostei</taxon>
        <taxon>Neoteleostei</taxon>
        <taxon>Acanthomorphata</taxon>
        <taxon>Carangaria</taxon>
        <taxon>Pleuronectiformes</taxon>
        <taxon>Pleuronectoidei</taxon>
        <taxon>Pleuronectidae</taxon>
        <taxon>Pleuronectes</taxon>
    </lineage>
</organism>
<protein>
    <submittedName>
        <fullName evidence="2">Uncharacterized protein</fullName>
    </submittedName>
</protein>
<reference evidence="2" key="1">
    <citation type="submission" date="2020-03" db="EMBL/GenBank/DDBJ databases">
        <authorList>
            <person name="Weist P."/>
        </authorList>
    </citation>
    <scope>NUCLEOTIDE SEQUENCE</scope>
</reference>
<comment type="caution">
    <text evidence="2">The sequence shown here is derived from an EMBL/GenBank/DDBJ whole genome shotgun (WGS) entry which is preliminary data.</text>
</comment>
<dbReference type="AlphaFoldDB" id="A0A9N7ZA40"/>
<keyword evidence="3" id="KW-1185">Reference proteome</keyword>
<gene>
    <name evidence="2" type="ORF">PLEPLA_LOCUS43208</name>
</gene>